<keyword evidence="6 16" id="KW-0479">Metal-binding</keyword>
<keyword evidence="7 17" id="KW-0547">Nucleotide-binding</keyword>
<dbReference type="InterPro" id="IPR016185">
    <property type="entry name" value="PreATP-grasp_dom_sf"/>
</dbReference>
<dbReference type="OrthoDB" id="9813261at2"/>
<dbReference type="InterPro" id="IPR011127">
    <property type="entry name" value="Dala_Dala_lig_N"/>
</dbReference>
<feature type="binding site" evidence="16">
    <location>
        <position position="253"/>
    </location>
    <ligand>
        <name>Mg(2+)</name>
        <dbReference type="ChEBI" id="CHEBI:18420"/>
        <label>1</label>
    </ligand>
</feature>
<dbReference type="SUPFAM" id="SSF56059">
    <property type="entry name" value="Glutathione synthetase ATP-binding domain-like"/>
    <property type="match status" value="1"/>
</dbReference>
<evidence type="ECO:0000259" key="18">
    <source>
        <dbReference type="PROSITE" id="PS50975"/>
    </source>
</evidence>
<feature type="binding site" evidence="16">
    <location>
        <position position="268"/>
    </location>
    <ligand>
        <name>Mg(2+)</name>
        <dbReference type="ChEBI" id="CHEBI:18420"/>
        <label>2</label>
    </ligand>
</feature>
<dbReference type="PANTHER" id="PTHR23132">
    <property type="entry name" value="D-ALANINE--D-ALANINE LIGASE"/>
    <property type="match status" value="1"/>
</dbReference>
<dbReference type="HAMAP" id="MF_00047">
    <property type="entry name" value="Dala_Dala_lig"/>
    <property type="match status" value="1"/>
</dbReference>
<gene>
    <name evidence="14" type="primary">ddl</name>
    <name evidence="19" type="ORF">FN960_07640</name>
</gene>
<keyword evidence="13 14" id="KW-0961">Cell wall biogenesis/degradation</keyword>
<evidence type="ECO:0000256" key="3">
    <source>
        <dbReference type="ARBA" id="ARBA00010871"/>
    </source>
</evidence>
<accession>A0A553ZZN1</accession>
<dbReference type="PROSITE" id="PS00844">
    <property type="entry name" value="DALA_DALA_LIGASE_2"/>
    <property type="match status" value="1"/>
</dbReference>
<dbReference type="NCBIfam" id="NF002378">
    <property type="entry name" value="PRK01372.1"/>
    <property type="match status" value="1"/>
</dbReference>
<name>A0A553ZZN1_9BACI</name>
<evidence type="ECO:0000256" key="8">
    <source>
        <dbReference type="ARBA" id="ARBA00022840"/>
    </source>
</evidence>
<dbReference type="GO" id="GO:0008360">
    <property type="term" value="P:regulation of cell shape"/>
    <property type="evidence" value="ECO:0007669"/>
    <property type="project" value="UniProtKB-KW"/>
</dbReference>
<dbReference type="GO" id="GO:0005524">
    <property type="term" value="F:ATP binding"/>
    <property type="evidence" value="ECO:0007669"/>
    <property type="project" value="UniProtKB-UniRule"/>
</dbReference>
<keyword evidence="5 14" id="KW-0436">Ligase</keyword>
<evidence type="ECO:0000256" key="2">
    <source>
        <dbReference type="ARBA" id="ARBA00004496"/>
    </source>
</evidence>
<dbReference type="UniPathway" id="UPA00219"/>
<evidence type="ECO:0000313" key="20">
    <source>
        <dbReference type="Proteomes" id="UP000318521"/>
    </source>
</evidence>
<evidence type="ECO:0000256" key="7">
    <source>
        <dbReference type="ARBA" id="ARBA00022741"/>
    </source>
</evidence>
<comment type="cofactor">
    <cofactor evidence="1">
        <name>Mn(2+)</name>
        <dbReference type="ChEBI" id="CHEBI:29035"/>
    </cofactor>
</comment>
<dbReference type="NCBIfam" id="TIGR01205">
    <property type="entry name" value="D_ala_D_alaTIGR"/>
    <property type="match status" value="1"/>
</dbReference>
<dbReference type="SUPFAM" id="SSF52440">
    <property type="entry name" value="PreATP-grasp domain"/>
    <property type="match status" value="1"/>
</dbReference>
<evidence type="ECO:0000256" key="14">
    <source>
        <dbReference type="HAMAP-Rule" id="MF_00047"/>
    </source>
</evidence>
<protein>
    <recommendedName>
        <fullName evidence="14">D-alanine--D-alanine ligase</fullName>
        <ecNumber evidence="14">6.3.2.4</ecNumber>
    </recommendedName>
    <alternativeName>
        <fullName evidence="14">D-Ala-D-Ala ligase</fullName>
    </alternativeName>
    <alternativeName>
        <fullName evidence="14">D-alanylalanine synthetase</fullName>
    </alternativeName>
</protein>
<dbReference type="FunFam" id="3.30.470.20:FF:000008">
    <property type="entry name" value="D-alanine--D-alanine ligase"/>
    <property type="match status" value="1"/>
</dbReference>
<comment type="cofactor">
    <cofactor evidence="16">
        <name>Mg(2+)</name>
        <dbReference type="ChEBI" id="CHEBI:18420"/>
    </cofactor>
    <cofactor evidence="16">
        <name>Mn(2+)</name>
        <dbReference type="ChEBI" id="CHEBI:29035"/>
    </cofactor>
    <text evidence="16">Binds 2 magnesium or manganese ions per subunit.</text>
</comment>
<keyword evidence="12 16" id="KW-0464">Manganese</keyword>
<dbReference type="GO" id="GO:0008716">
    <property type="term" value="F:D-alanine-D-alanine ligase activity"/>
    <property type="evidence" value="ECO:0007669"/>
    <property type="project" value="UniProtKB-UniRule"/>
</dbReference>
<feature type="active site" evidence="15">
    <location>
        <position position="13"/>
    </location>
</feature>
<sequence>MKVAVLYGGISAEREVSLSSGKGIMNALKNRGHEVVAIDFHPERLDEILNLEADIVYIALHGRYGEDGKIQALLDMLSIPYVGSGVQGSALAMDKAKSKLFFEHEGTRVANEQILYKYDFNEQDFKLSLKLPVVVKPNQEGSTIGLTIAEDMETLMNGIKQAFEFDQTVMLEEFISGKEVTVSVLGEQGEEQALPVIEIVPKNKYYDYEAKYAVGGSEHIIPARLSAEQTAYVQKHAVRAHQVLGCEVYSRVDFIVPEDETQLPVILEVNTLPGMTPTSLYPDAAKEIGLSYEDMVEKLIELSLKKHK</sequence>
<feature type="domain" description="ATP-grasp" evidence="18">
    <location>
        <begin position="99"/>
        <end position="301"/>
    </location>
</feature>
<dbReference type="GO" id="GO:0046872">
    <property type="term" value="F:metal ion binding"/>
    <property type="evidence" value="ECO:0007669"/>
    <property type="project" value="UniProtKB-KW"/>
</dbReference>
<dbReference type="InterPro" id="IPR005905">
    <property type="entry name" value="D_ala_D_ala"/>
</dbReference>
<keyword evidence="9 16" id="KW-0460">Magnesium</keyword>
<dbReference type="PROSITE" id="PS00843">
    <property type="entry name" value="DALA_DALA_LIGASE_1"/>
    <property type="match status" value="1"/>
</dbReference>
<evidence type="ECO:0000256" key="4">
    <source>
        <dbReference type="ARBA" id="ARBA00022490"/>
    </source>
</evidence>
<dbReference type="Gene3D" id="3.40.50.20">
    <property type="match status" value="1"/>
</dbReference>
<dbReference type="EMBL" id="VLXZ01000004">
    <property type="protein sequence ID" value="TSB46885.1"/>
    <property type="molecule type" value="Genomic_DNA"/>
</dbReference>
<evidence type="ECO:0000256" key="11">
    <source>
        <dbReference type="ARBA" id="ARBA00022984"/>
    </source>
</evidence>
<keyword evidence="20" id="KW-1185">Reference proteome</keyword>
<comment type="similarity">
    <text evidence="3 14">Belongs to the D-alanine--D-alanine ligase family.</text>
</comment>
<evidence type="ECO:0000256" key="12">
    <source>
        <dbReference type="ARBA" id="ARBA00023211"/>
    </source>
</evidence>
<evidence type="ECO:0000256" key="9">
    <source>
        <dbReference type="ARBA" id="ARBA00022842"/>
    </source>
</evidence>
<dbReference type="GO" id="GO:0005737">
    <property type="term" value="C:cytoplasm"/>
    <property type="evidence" value="ECO:0007669"/>
    <property type="project" value="UniProtKB-SubCell"/>
</dbReference>
<evidence type="ECO:0000256" key="15">
    <source>
        <dbReference type="PIRSR" id="PIRSR039102-1"/>
    </source>
</evidence>
<organism evidence="19 20">
    <name type="scientific">Alkalicoccobacillus porphyridii</name>
    <dbReference type="NCBI Taxonomy" id="2597270"/>
    <lineage>
        <taxon>Bacteria</taxon>
        <taxon>Bacillati</taxon>
        <taxon>Bacillota</taxon>
        <taxon>Bacilli</taxon>
        <taxon>Bacillales</taxon>
        <taxon>Bacillaceae</taxon>
        <taxon>Alkalicoccobacillus</taxon>
    </lineage>
</organism>
<dbReference type="InterPro" id="IPR011095">
    <property type="entry name" value="Dala_Dala_lig_C"/>
</dbReference>
<dbReference type="GO" id="GO:0009252">
    <property type="term" value="P:peptidoglycan biosynthetic process"/>
    <property type="evidence" value="ECO:0007669"/>
    <property type="project" value="UniProtKB-UniRule"/>
</dbReference>
<proteinExistence type="inferred from homology"/>
<comment type="pathway">
    <text evidence="14">Cell wall biogenesis; peptidoglycan biosynthesis.</text>
</comment>
<dbReference type="PIRSF" id="PIRSF039102">
    <property type="entry name" value="Ddl/VanB"/>
    <property type="match status" value="1"/>
</dbReference>
<dbReference type="Pfam" id="PF07478">
    <property type="entry name" value="Dala_Dala_lig_C"/>
    <property type="match status" value="1"/>
</dbReference>
<evidence type="ECO:0000256" key="10">
    <source>
        <dbReference type="ARBA" id="ARBA00022960"/>
    </source>
</evidence>
<keyword evidence="8 17" id="KW-0067">ATP-binding</keyword>
<keyword evidence="4 14" id="KW-0963">Cytoplasm</keyword>
<keyword evidence="11 14" id="KW-0573">Peptidoglycan synthesis</keyword>
<dbReference type="Pfam" id="PF01820">
    <property type="entry name" value="Dala_Dala_lig_N"/>
    <property type="match status" value="2"/>
</dbReference>
<comment type="function">
    <text evidence="14">Cell wall formation.</text>
</comment>
<comment type="caution">
    <text evidence="19">The sequence shown here is derived from an EMBL/GenBank/DDBJ whole genome shotgun (WGS) entry which is preliminary data.</text>
</comment>
<reference evidence="19 20" key="1">
    <citation type="submission" date="2019-07" db="EMBL/GenBank/DDBJ databases">
        <authorList>
            <person name="Park Y.J."/>
            <person name="Jeong S.E."/>
            <person name="Jung H.S."/>
        </authorList>
    </citation>
    <scope>NUCLEOTIDE SEQUENCE [LARGE SCALE GENOMIC DNA]</scope>
    <source>
        <strain evidence="20">P16(2019)</strain>
    </source>
</reference>
<keyword evidence="10 14" id="KW-0133">Cell shape</keyword>
<evidence type="ECO:0000256" key="6">
    <source>
        <dbReference type="ARBA" id="ARBA00022723"/>
    </source>
</evidence>
<evidence type="ECO:0000256" key="17">
    <source>
        <dbReference type="PROSITE-ProRule" id="PRU00409"/>
    </source>
</evidence>
<evidence type="ECO:0000256" key="13">
    <source>
        <dbReference type="ARBA" id="ARBA00023316"/>
    </source>
</evidence>
<dbReference type="Proteomes" id="UP000318521">
    <property type="component" value="Unassembled WGS sequence"/>
</dbReference>
<dbReference type="AlphaFoldDB" id="A0A553ZZN1"/>
<dbReference type="RefSeq" id="WP_143848115.1">
    <property type="nucleotide sequence ID" value="NZ_VLXZ01000004.1"/>
</dbReference>
<evidence type="ECO:0000256" key="16">
    <source>
        <dbReference type="PIRSR" id="PIRSR039102-3"/>
    </source>
</evidence>
<dbReference type="Gene3D" id="3.30.470.20">
    <property type="entry name" value="ATP-grasp fold, B domain"/>
    <property type="match status" value="1"/>
</dbReference>
<comment type="subcellular location">
    <subcellularLocation>
        <location evidence="2 14">Cytoplasm</location>
    </subcellularLocation>
</comment>
<dbReference type="PROSITE" id="PS50975">
    <property type="entry name" value="ATP_GRASP"/>
    <property type="match status" value="1"/>
</dbReference>
<evidence type="ECO:0000256" key="1">
    <source>
        <dbReference type="ARBA" id="ARBA00001936"/>
    </source>
</evidence>
<dbReference type="GO" id="GO:0071555">
    <property type="term" value="P:cell wall organization"/>
    <property type="evidence" value="ECO:0007669"/>
    <property type="project" value="UniProtKB-KW"/>
</dbReference>
<dbReference type="PANTHER" id="PTHR23132:SF23">
    <property type="entry name" value="D-ALANINE--D-ALANINE LIGASE B"/>
    <property type="match status" value="1"/>
</dbReference>
<feature type="active site" evidence="15">
    <location>
        <position position="279"/>
    </location>
</feature>
<evidence type="ECO:0000313" key="19">
    <source>
        <dbReference type="EMBL" id="TSB46885.1"/>
    </source>
</evidence>
<feature type="active site" evidence="15">
    <location>
        <position position="142"/>
    </location>
</feature>
<feature type="binding site" evidence="16">
    <location>
        <position position="268"/>
    </location>
    <ligand>
        <name>Mg(2+)</name>
        <dbReference type="ChEBI" id="CHEBI:18420"/>
        <label>1</label>
    </ligand>
</feature>
<dbReference type="EC" id="6.3.2.4" evidence="14"/>
<comment type="catalytic activity">
    <reaction evidence="14">
        <text>2 D-alanine + ATP = D-alanyl-D-alanine + ADP + phosphate + H(+)</text>
        <dbReference type="Rhea" id="RHEA:11224"/>
        <dbReference type="ChEBI" id="CHEBI:15378"/>
        <dbReference type="ChEBI" id="CHEBI:30616"/>
        <dbReference type="ChEBI" id="CHEBI:43474"/>
        <dbReference type="ChEBI" id="CHEBI:57416"/>
        <dbReference type="ChEBI" id="CHEBI:57822"/>
        <dbReference type="ChEBI" id="CHEBI:456216"/>
        <dbReference type="EC" id="6.3.2.4"/>
    </reaction>
</comment>
<dbReference type="Gene3D" id="3.30.1490.20">
    <property type="entry name" value="ATP-grasp fold, A domain"/>
    <property type="match status" value="1"/>
</dbReference>
<dbReference type="InterPro" id="IPR011761">
    <property type="entry name" value="ATP-grasp"/>
</dbReference>
<dbReference type="InterPro" id="IPR013815">
    <property type="entry name" value="ATP_grasp_subdomain_1"/>
</dbReference>
<dbReference type="InterPro" id="IPR000291">
    <property type="entry name" value="D-Ala_lig_Van_CS"/>
</dbReference>
<feature type="binding site" evidence="16">
    <location>
        <position position="270"/>
    </location>
    <ligand>
        <name>Mg(2+)</name>
        <dbReference type="ChEBI" id="CHEBI:18420"/>
        <label>2</label>
    </ligand>
</feature>
<evidence type="ECO:0000256" key="5">
    <source>
        <dbReference type="ARBA" id="ARBA00022598"/>
    </source>
</evidence>